<dbReference type="EMBL" id="ML991772">
    <property type="protein sequence ID" value="KAF2239646.1"/>
    <property type="molecule type" value="Genomic_DNA"/>
</dbReference>
<dbReference type="InterPro" id="IPR000073">
    <property type="entry name" value="AB_hydrolase_1"/>
</dbReference>
<dbReference type="OrthoDB" id="10329908at2759"/>
<evidence type="ECO:0000259" key="1">
    <source>
        <dbReference type="Pfam" id="PF12697"/>
    </source>
</evidence>
<organism evidence="2 3">
    <name type="scientific">Viridothelium virens</name>
    <name type="common">Speckled blister lichen</name>
    <name type="synonym">Trypethelium virens</name>
    <dbReference type="NCBI Taxonomy" id="1048519"/>
    <lineage>
        <taxon>Eukaryota</taxon>
        <taxon>Fungi</taxon>
        <taxon>Dikarya</taxon>
        <taxon>Ascomycota</taxon>
        <taxon>Pezizomycotina</taxon>
        <taxon>Dothideomycetes</taxon>
        <taxon>Dothideomycetes incertae sedis</taxon>
        <taxon>Trypetheliales</taxon>
        <taxon>Trypetheliaceae</taxon>
        <taxon>Viridothelium</taxon>
    </lineage>
</organism>
<feature type="domain" description="AB hydrolase-1" evidence="1">
    <location>
        <begin position="194"/>
        <end position="427"/>
    </location>
</feature>
<dbReference type="SUPFAM" id="SSF53474">
    <property type="entry name" value="alpha/beta-Hydrolases"/>
    <property type="match status" value="1"/>
</dbReference>
<accession>A0A6A6HNI2</accession>
<keyword evidence="2" id="KW-0378">Hydrolase</keyword>
<gene>
    <name evidence="2" type="ORF">EV356DRAFT_528227</name>
</gene>
<evidence type="ECO:0000313" key="2">
    <source>
        <dbReference type="EMBL" id="KAF2239646.1"/>
    </source>
</evidence>
<dbReference type="PANTHER" id="PTHR43194:SF2">
    <property type="entry name" value="PEROXISOMAL MEMBRANE PROTEIN LPX1"/>
    <property type="match status" value="1"/>
</dbReference>
<dbReference type="Proteomes" id="UP000800092">
    <property type="component" value="Unassembled WGS sequence"/>
</dbReference>
<dbReference type="Pfam" id="PF12697">
    <property type="entry name" value="Abhydrolase_6"/>
    <property type="match status" value="1"/>
</dbReference>
<dbReference type="AlphaFoldDB" id="A0A6A6HNI2"/>
<dbReference type="InterPro" id="IPR050228">
    <property type="entry name" value="Carboxylesterase_BioH"/>
</dbReference>
<reference evidence="2" key="1">
    <citation type="journal article" date="2020" name="Stud. Mycol.">
        <title>101 Dothideomycetes genomes: a test case for predicting lifestyles and emergence of pathogens.</title>
        <authorList>
            <person name="Haridas S."/>
            <person name="Albert R."/>
            <person name="Binder M."/>
            <person name="Bloem J."/>
            <person name="Labutti K."/>
            <person name="Salamov A."/>
            <person name="Andreopoulos B."/>
            <person name="Baker S."/>
            <person name="Barry K."/>
            <person name="Bills G."/>
            <person name="Bluhm B."/>
            <person name="Cannon C."/>
            <person name="Castanera R."/>
            <person name="Culley D."/>
            <person name="Daum C."/>
            <person name="Ezra D."/>
            <person name="Gonzalez J."/>
            <person name="Henrissat B."/>
            <person name="Kuo A."/>
            <person name="Liang C."/>
            <person name="Lipzen A."/>
            <person name="Lutzoni F."/>
            <person name="Magnuson J."/>
            <person name="Mondo S."/>
            <person name="Nolan M."/>
            <person name="Ohm R."/>
            <person name="Pangilinan J."/>
            <person name="Park H.-J."/>
            <person name="Ramirez L."/>
            <person name="Alfaro M."/>
            <person name="Sun H."/>
            <person name="Tritt A."/>
            <person name="Yoshinaga Y."/>
            <person name="Zwiers L.-H."/>
            <person name="Turgeon B."/>
            <person name="Goodwin S."/>
            <person name="Spatafora J."/>
            <person name="Crous P."/>
            <person name="Grigoriev I."/>
        </authorList>
    </citation>
    <scope>NUCLEOTIDE SEQUENCE</scope>
    <source>
        <strain evidence="2">Tuck. ex Michener</strain>
    </source>
</reference>
<dbReference type="Gene3D" id="3.40.50.1820">
    <property type="entry name" value="alpha/beta hydrolase"/>
    <property type="match status" value="1"/>
</dbReference>
<sequence length="448" mass="49373">MSNSSWSDLVTQLGGDQVVLKLSQALQSDQQFLAFTDTDALASSVTFGIKSTESERAILVTVCNDSSYASGKASDNEPLFTIAALPEQWERFFRKIPQPGFQSFWGMLRYSMNGKNGAKILGSQVDFARHAHIVRRVLELLHEIHCGKTGEPLEDNEETEEQDFIQGHYIFLTLPLYGRCKIFVEQSGTGTQDLLFLHTAGADSRQYHALMNDASLLPLYKMTAFDLPSHGRSFPSPNLLHGNHTLTEDAYIATIAAVIRAERLSRPVVVGASMAGQVCLAIAIRNAEVQAGGVVPLEACEHIARDRQWQDKSPLVNGSLFNPEAIYGLCAPTAPAANKRLVWHMYSGQAYGVFHGDLDFYNGGWDGRGRVGGIDGAECPVFMLTGEYDYSTSPEMSRETAGRIPGARFEVMRGLGHFPATENPEAFKPYLMKAVEWIQAQRKGQDLS</sequence>
<proteinExistence type="predicted"/>
<protein>
    <submittedName>
        <fullName evidence="2">Alpha/beta hydrolase-like protein</fullName>
    </submittedName>
</protein>
<keyword evidence="3" id="KW-1185">Reference proteome</keyword>
<name>A0A6A6HNI2_VIRVR</name>
<evidence type="ECO:0000313" key="3">
    <source>
        <dbReference type="Proteomes" id="UP000800092"/>
    </source>
</evidence>
<dbReference type="InterPro" id="IPR029058">
    <property type="entry name" value="AB_hydrolase_fold"/>
</dbReference>
<dbReference type="PANTHER" id="PTHR43194">
    <property type="entry name" value="HYDROLASE ALPHA/BETA FOLD FAMILY"/>
    <property type="match status" value="1"/>
</dbReference>
<dbReference type="GO" id="GO:0016787">
    <property type="term" value="F:hydrolase activity"/>
    <property type="evidence" value="ECO:0007669"/>
    <property type="project" value="UniProtKB-KW"/>
</dbReference>